<name>A0A9R0CW72_SPOFR</name>
<keyword evidence="1" id="KW-1185">Reference proteome</keyword>
<accession>A0A9R0CW72</accession>
<protein>
    <submittedName>
        <fullName evidence="2">Uncharacterized protein LOC118263408 isoform X1</fullName>
    </submittedName>
</protein>
<dbReference type="GeneID" id="118263408"/>
<dbReference type="OrthoDB" id="10434931at2759"/>
<dbReference type="Proteomes" id="UP000829999">
    <property type="component" value="Chromosome 25"/>
</dbReference>
<proteinExistence type="predicted"/>
<dbReference type="AlphaFoldDB" id="A0A9R0CW72"/>
<organism evidence="1 2">
    <name type="scientific">Spodoptera frugiperda</name>
    <name type="common">Fall armyworm</name>
    <dbReference type="NCBI Taxonomy" id="7108"/>
    <lineage>
        <taxon>Eukaryota</taxon>
        <taxon>Metazoa</taxon>
        <taxon>Ecdysozoa</taxon>
        <taxon>Arthropoda</taxon>
        <taxon>Hexapoda</taxon>
        <taxon>Insecta</taxon>
        <taxon>Pterygota</taxon>
        <taxon>Neoptera</taxon>
        <taxon>Endopterygota</taxon>
        <taxon>Lepidoptera</taxon>
        <taxon>Glossata</taxon>
        <taxon>Ditrysia</taxon>
        <taxon>Noctuoidea</taxon>
        <taxon>Noctuidae</taxon>
        <taxon>Amphipyrinae</taxon>
        <taxon>Spodoptera</taxon>
    </lineage>
</organism>
<evidence type="ECO:0000313" key="1">
    <source>
        <dbReference type="Proteomes" id="UP000829999"/>
    </source>
</evidence>
<gene>
    <name evidence="2" type="primary">LOC118263408</name>
</gene>
<sequence>MDDFFKNIRSTPVNVGNLIEEPGVSENKIQLLNDIETKPEDYLNQLPTGDTPVSVNQQCQYELTQFKRNALSKNENPKPCEVRPEIDRKDKCSLKPTEIIGPIDKPNRRKDTKDEVISFRSKIYDSISTKTISLLDKVTTNFSVFTKEEGAPFEEEGQLLPFDILLNFINL</sequence>
<dbReference type="RefSeq" id="XP_035431279.1">
    <property type="nucleotide sequence ID" value="XM_035575386.2"/>
</dbReference>
<evidence type="ECO:0000313" key="2">
    <source>
        <dbReference type="RefSeq" id="XP_035431279.1"/>
    </source>
</evidence>
<reference evidence="2" key="1">
    <citation type="submission" date="2025-08" db="UniProtKB">
        <authorList>
            <consortium name="RefSeq"/>
        </authorList>
    </citation>
    <scope>IDENTIFICATION</scope>
    <source>
        <tissue evidence="2">Whole larval tissue</tissue>
    </source>
</reference>